<protein>
    <recommendedName>
        <fullName evidence="3">Gag-pol polyprotein</fullName>
    </recommendedName>
</protein>
<dbReference type="Proteomes" id="UP001234989">
    <property type="component" value="Chromosome 10"/>
</dbReference>
<sequence>MNTRANRRRAEKEIDDGRVRPQGVQCDQAPLGGQENVVPVAPPDMTNGEIREAGLCHDYSINIDVRHRVNAIESSVASRLRDFTRINPPTFFGSKVYEDPQNFIYEVFKILDAMGVTPREKAELASYQLKDVAQVWFERWWDK</sequence>
<dbReference type="EMBL" id="CP133621">
    <property type="protein sequence ID" value="WMV50091.1"/>
    <property type="molecule type" value="Genomic_DNA"/>
</dbReference>
<name>A0AAF0URG6_SOLVR</name>
<gene>
    <name evidence="1" type="ORF">MTR67_043476</name>
</gene>
<keyword evidence="2" id="KW-1185">Reference proteome</keyword>
<evidence type="ECO:0008006" key="3">
    <source>
        <dbReference type="Google" id="ProtNLM"/>
    </source>
</evidence>
<dbReference type="AlphaFoldDB" id="A0AAF0URG6"/>
<evidence type="ECO:0000313" key="2">
    <source>
        <dbReference type="Proteomes" id="UP001234989"/>
    </source>
</evidence>
<evidence type="ECO:0000313" key="1">
    <source>
        <dbReference type="EMBL" id="WMV50091.1"/>
    </source>
</evidence>
<proteinExistence type="predicted"/>
<reference evidence="1" key="1">
    <citation type="submission" date="2023-08" db="EMBL/GenBank/DDBJ databases">
        <title>A de novo genome assembly of Solanum verrucosum Schlechtendal, a Mexican diploid species geographically isolated from the other diploid A-genome species in potato relatives.</title>
        <authorList>
            <person name="Hosaka K."/>
        </authorList>
    </citation>
    <scope>NUCLEOTIDE SEQUENCE</scope>
    <source>
        <tissue evidence="1">Young leaves</tissue>
    </source>
</reference>
<accession>A0AAF0URG6</accession>
<organism evidence="1 2">
    <name type="scientific">Solanum verrucosum</name>
    <dbReference type="NCBI Taxonomy" id="315347"/>
    <lineage>
        <taxon>Eukaryota</taxon>
        <taxon>Viridiplantae</taxon>
        <taxon>Streptophyta</taxon>
        <taxon>Embryophyta</taxon>
        <taxon>Tracheophyta</taxon>
        <taxon>Spermatophyta</taxon>
        <taxon>Magnoliopsida</taxon>
        <taxon>eudicotyledons</taxon>
        <taxon>Gunneridae</taxon>
        <taxon>Pentapetalae</taxon>
        <taxon>asterids</taxon>
        <taxon>lamiids</taxon>
        <taxon>Solanales</taxon>
        <taxon>Solanaceae</taxon>
        <taxon>Solanoideae</taxon>
        <taxon>Solaneae</taxon>
        <taxon>Solanum</taxon>
    </lineage>
</organism>